<organism evidence="1 2">
    <name type="scientific">Coniophora puteana (strain RWD-64-598)</name>
    <name type="common">Brown rot fungus</name>
    <dbReference type="NCBI Taxonomy" id="741705"/>
    <lineage>
        <taxon>Eukaryota</taxon>
        <taxon>Fungi</taxon>
        <taxon>Dikarya</taxon>
        <taxon>Basidiomycota</taxon>
        <taxon>Agaricomycotina</taxon>
        <taxon>Agaricomycetes</taxon>
        <taxon>Agaricomycetidae</taxon>
        <taxon>Boletales</taxon>
        <taxon>Coniophorineae</taxon>
        <taxon>Coniophoraceae</taxon>
        <taxon>Coniophora</taxon>
    </lineage>
</organism>
<dbReference type="RefSeq" id="XP_007762671.1">
    <property type="nucleotide sequence ID" value="XM_007764481.1"/>
</dbReference>
<name>A0A5M3N4R8_CONPW</name>
<dbReference type="KEGG" id="cput:CONPUDRAFT_68847"/>
<sequence length="120" mass="14049">MIGYVDTSDGRKYVDFGDPLLEKALKILTGKYYPVDDFFLHDQEYSEQWGWHVLLIDQEWLLEPLFCMDKWMGVPKKTIKKQARSLTHQNRWTCMGNVMPQFIAKYLMALAPVGPDGINY</sequence>
<keyword evidence="2" id="KW-1185">Reference proteome</keyword>
<reference evidence="2" key="1">
    <citation type="journal article" date="2012" name="Science">
        <title>The Paleozoic origin of enzymatic lignin decomposition reconstructed from 31 fungal genomes.</title>
        <authorList>
            <person name="Floudas D."/>
            <person name="Binder M."/>
            <person name="Riley R."/>
            <person name="Barry K."/>
            <person name="Blanchette R.A."/>
            <person name="Henrissat B."/>
            <person name="Martinez A.T."/>
            <person name="Otillar R."/>
            <person name="Spatafora J.W."/>
            <person name="Yadav J.S."/>
            <person name="Aerts A."/>
            <person name="Benoit I."/>
            <person name="Boyd A."/>
            <person name="Carlson A."/>
            <person name="Copeland A."/>
            <person name="Coutinho P.M."/>
            <person name="de Vries R.P."/>
            <person name="Ferreira P."/>
            <person name="Findley K."/>
            <person name="Foster B."/>
            <person name="Gaskell J."/>
            <person name="Glotzer D."/>
            <person name="Gorecki P."/>
            <person name="Heitman J."/>
            <person name="Hesse C."/>
            <person name="Hori C."/>
            <person name="Igarashi K."/>
            <person name="Jurgens J.A."/>
            <person name="Kallen N."/>
            <person name="Kersten P."/>
            <person name="Kohler A."/>
            <person name="Kuees U."/>
            <person name="Kumar T.K.A."/>
            <person name="Kuo A."/>
            <person name="LaButti K."/>
            <person name="Larrondo L.F."/>
            <person name="Lindquist E."/>
            <person name="Ling A."/>
            <person name="Lombard V."/>
            <person name="Lucas S."/>
            <person name="Lundell T."/>
            <person name="Martin R."/>
            <person name="McLaughlin D.J."/>
            <person name="Morgenstern I."/>
            <person name="Morin E."/>
            <person name="Murat C."/>
            <person name="Nagy L.G."/>
            <person name="Nolan M."/>
            <person name="Ohm R.A."/>
            <person name="Patyshakuliyeva A."/>
            <person name="Rokas A."/>
            <person name="Ruiz-Duenas F.J."/>
            <person name="Sabat G."/>
            <person name="Salamov A."/>
            <person name="Samejima M."/>
            <person name="Schmutz J."/>
            <person name="Slot J.C."/>
            <person name="St John F."/>
            <person name="Stenlid J."/>
            <person name="Sun H."/>
            <person name="Sun S."/>
            <person name="Syed K."/>
            <person name="Tsang A."/>
            <person name="Wiebenga A."/>
            <person name="Young D."/>
            <person name="Pisabarro A."/>
            <person name="Eastwood D.C."/>
            <person name="Martin F."/>
            <person name="Cullen D."/>
            <person name="Grigoriev I.V."/>
            <person name="Hibbett D.S."/>
        </authorList>
    </citation>
    <scope>NUCLEOTIDE SEQUENCE [LARGE SCALE GENOMIC DNA]</scope>
    <source>
        <strain evidence="2">RWD-64-598 SS2</strain>
    </source>
</reference>
<protein>
    <submittedName>
        <fullName evidence="1">Uncharacterized protein</fullName>
    </submittedName>
</protein>
<comment type="caution">
    <text evidence="1">The sequence shown here is derived from an EMBL/GenBank/DDBJ whole genome shotgun (WGS) entry which is preliminary data.</text>
</comment>
<accession>A0A5M3N4R8</accession>
<proteinExistence type="predicted"/>
<dbReference type="Proteomes" id="UP000053558">
    <property type="component" value="Unassembled WGS sequence"/>
</dbReference>
<dbReference type="GeneID" id="19208701"/>
<evidence type="ECO:0000313" key="1">
    <source>
        <dbReference type="EMBL" id="EIW86296.1"/>
    </source>
</evidence>
<evidence type="ECO:0000313" key="2">
    <source>
        <dbReference type="Proteomes" id="UP000053558"/>
    </source>
</evidence>
<gene>
    <name evidence="1" type="ORF">CONPUDRAFT_68847</name>
</gene>
<dbReference type="AlphaFoldDB" id="A0A5M3N4R8"/>
<dbReference type="EMBL" id="JH711573">
    <property type="protein sequence ID" value="EIW86296.1"/>
    <property type="molecule type" value="Genomic_DNA"/>
</dbReference>